<reference evidence="1" key="1">
    <citation type="submission" date="2021-06" db="EMBL/GenBank/DDBJ databases">
        <authorList>
            <person name="Kallberg Y."/>
            <person name="Tangrot J."/>
            <person name="Rosling A."/>
        </authorList>
    </citation>
    <scope>NUCLEOTIDE SEQUENCE</scope>
    <source>
        <strain evidence="1">28 12/20/2015</strain>
    </source>
</reference>
<dbReference type="EMBL" id="CAJVPW010037080">
    <property type="protein sequence ID" value="CAG8739138.1"/>
    <property type="molecule type" value="Genomic_DNA"/>
</dbReference>
<evidence type="ECO:0000313" key="2">
    <source>
        <dbReference type="Proteomes" id="UP000789366"/>
    </source>
</evidence>
<proteinExistence type="predicted"/>
<keyword evidence="2" id="KW-1185">Reference proteome</keyword>
<sequence>EYINDTLVICTDRNLKSCKEALWKLIDELLMAFNQPDPKLHPLFQNTTQNYDEGFLRLFICYNIGTERINNIYKQDIEKTMECNTTGRRARNIIIDTIAQQKQRDLKRNKSEEKVNDERKPKKQKSYNDINRNVTGNKDPDPSVQYQQECKMQ</sequence>
<organism evidence="1 2">
    <name type="scientific">Cetraspora pellucida</name>
    <dbReference type="NCBI Taxonomy" id="1433469"/>
    <lineage>
        <taxon>Eukaryota</taxon>
        <taxon>Fungi</taxon>
        <taxon>Fungi incertae sedis</taxon>
        <taxon>Mucoromycota</taxon>
        <taxon>Glomeromycotina</taxon>
        <taxon>Glomeromycetes</taxon>
        <taxon>Diversisporales</taxon>
        <taxon>Gigasporaceae</taxon>
        <taxon>Cetraspora</taxon>
    </lineage>
</organism>
<evidence type="ECO:0000313" key="1">
    <source>
        <dbReference type="EMBL" id="CAG8739138.1"/>
    </source>
</evidence>
<name>A0ACA9Q7B3_9GLOM</name>
<feature type="non-terminal residue" evidence="1">
    <location>
        <position position="1"/>
    </location>
</feature>
<accession>A0ACA9Q7B3</accession>
<dbReference type="Proteomes" id="UP000789366">
    <property type="component" value="Unassembled WGS sequence"/>
</dbReference>
<protein>
    <submittedName>
        <fullName evidence="1">7130_t:CDS:1</fullName>
    </submittedName>
</protein>
<comment type="caution">
    <text evidence="1">The sequence shown here is derived from an EMBL/GenBank/DDBJ whole genome shotgun (WGS) entry which is preliminary data.</text>
</comment>
<gene>
    <name evidence="1" type="ORF">SPELUC_LOCUS13662</name>
</gene>